<feature type="transmembrane region" description="Helical" evidence="1">
    <location>
        <begin position="208"/>
        <end position="226"/>
    </location>
</feature>
<gene>
    <name evidence="2" type="ORF">Moror_9973</name>
</gene>
<dbReference type="InterPro" id="IPR040410">
    <property type="entry name" value="UPF0658_Golgi"/>
</dbReference>
<feature type="transmembrane region" description="Helical" evidence="1">
    <location>
        <begin position="266"/>
        <end position="287"/>
    </location>
</feature>
<feature type="transmembrane region" description="Helical" evidence="1">
    <location>
        <begin position="417"/>
        <end position="436"/>
    </location>
</feature>
<keyword evidence="1" id="KW-1133">Transmembrane helix</keyword>
<dbReference type="GO" id="GO:0005794">
    <property type="term" value="C:Golgi apparatus"/>
    <property type="evidence" value="ECO:0007669"/>
    <property type="project" value="TreeGrafter"/>
</dbReference>
<comment type="caution">
    <text evidence="2">The sequence shown here is derived from an EMBL/GenBank/DDBJ whole genome shotgun (WGS) entry which is preliminary data.</text>
</comment>
<reference evidence="2 3" key="1">
    <citation type="journal article" date="2014" name="BMC Genomics">
        <title>Genome and secretome analysis of the hemibiotrophic fungal pathogen, Moniliophthora roreri, which causes frosty pod rot disease of cacao: mechanisms of the biotrophic and necrotrophic phases.</title>
        <authorList>
            <person name="Meinhardt L.W."/>
            <person name="Costa G.G.L."/>
            <person name="Thomazella D.P.T."/>
            <person name="Teixeira P.J.P.L."/>
            <person name="Carazzolle M.F."/>
            <person name="Schuster S.C."/>
            <person name="Carlson J.E."/>
            <person name="Guiltinan M.J."/>
            <person name="Mieczkowski P."/>
            <person name="Farmer A."/>
            <person name="Ramaraj T."/>
            <person name="Crozier J."/>
            <person name="Davis R.E."/>
            <person name="Shao J."/>
            <person name="Melnick R.L."/>
            <person name="Pereira G.A.G."/>
            <person name="Bailey B.A."/>
        </authorList>
    </citation>
    <scope>NUCLEOTIDE SEQUENCE [LARGE SCALE GENOMIC DNA]</scope>
    <source>
        <strain evidence="2 3">MCA 2997</strain>
    </source>
</reference>
<sequence length="495" mass="56568">MSRSASARVKMKLKALATRITRNRLTFVFFLFGFIHCFAQGIIQSFLFTIDSEYSAFFTAITKAADIPSKNHTDLHVTGRHYKLQMCDKIPHDDLVCSYIFDSEVNIQGEVDADHNAKLRGLQIQEMLRRQNITIQTLLPLNDTDNKIILRAESGDVPLSKQCTSILVYPQQHMQNSQREDIAFVLLQFWLFGISFMAMVYDSVPHVLAGLGARVLLTAWSAYALWRSKWQELVYGGMIETPGTPCSVEMFAGYFKARLNYEIIDLVLNCTALMISCYLSLTLLRLYNVESFNYMGAPKKIVRIQRYFMAVKVCLQLEAFVLLMASGLWVDQLLNSYIKDLTDHFTLYVGIFISFTIVLVPWLITGWYGIRHEHRLATGMFVALGFIFFAASCIMFYSQVYRWTFYAWPNMGCFTTASIILFLASFVLGLLCRLNFGQGLSQYLHAEAALASSNFAPEVFERDVEKNKTSLDDLKEKRGFELPIPTFHTVPTLPR</sequence>
<dbReference type="PANTHER" id="PTHR34391">
    <property type="entry name" value="UPF0658 GOLGI APPARATUS MEMBRANE PROTEIN C1952.10C-RELATED"/>
    <property type="match status" value="1"/>
</dbReference>
<keyword evidence="3" id="KW-1185">Reference proteome</keyword>
<name>V2WZQ1_MONRO</name>
<feature type="transmembrane region" description="Helical" evidence="1">
    <location>
        <begin position="307"/>
        <end position="330"/>
    </location>
</feature>
<feature type="transmembrane region" description="Helical" evidence="1">
    <location>
        <begin position="182"/>
        <end position="201"/>
    </location>
</feature>
<feature type="transmembrane region" description="Helical" evidence="1">
    <location>
        <begin position="345"/>
        <end position="364"/>
    </location>
</feature>
<dbReference type="HOGENOM" id="CLU_021809_2_0_1"/>
<keyword evidence="1" id="KW-0472">Membrane</keyword>
<dbReference type="Proteomes" id="UP000017559">
    <property type="component" value="Unassembled WGS sequence"/>
</dbReference>
<feature type="transmembrane region" description="Helical" evidence="1">
    <location>
        <begin position="376"/>
        <end position="397"/>
    </location>
</feature>
<accession>V2WZQ1</accession>
<dbReference type="OrthoDB" id="3263941at2759"/>
<dbReference type="EMBL" id="AWSO01001043">
    <property type="protein sequence ID" value="ESK85635.1"/>
    <property type="molecule type" value="Genomic_DNA"/>
</dbReference>
<dbReference type="KEGG" id="mrr:Moror_9973"/>
<keyword evidence="1" id="KW-0812">Transmembrane</keyword>
<evidence type="ECO:0000256" key="1">
    <source>
        <dbReference type="SAM" id="Phobius"/>
    </source>
</evidence>
<proteinExistence type="predicted"/>
<evidence type="ECO:0000313" key="2">
    <source>
        <dbReference type="EMBL" id="ESK85635.1"/>
    </source>
</evidence>
<dbReference type="PANTHER" id="PTHR34391:SF2">
    <property type="entry name" value="TRP C-TERMINAL DOMAIN-CONTAINING PROTEIN"/>
    <property type="match status" value="1"/>
</dbReference>
<evidence type="ECO:0000313" key="3">
    <source>
        <dbReference type="Proteomes" id="UP000017559"/>
    </source>
</evidence>
<protein>
    <submittedName>
        <fullName evidence="2">Uncharacterized protein</fullName>
    </submittedName>
</protein>
<organism evidence="2 3">
    <name type="scientific">Moniliophthora roreri (strain MCA 2997)</name>
    <name type="common">Cocoa frosty pod rot fungus</name>
    <name type="synonym">Crinipellis roreri</name>
    <dbReference type="NCBI Taxonomy" id="1381753"/>
    <lineage>
        <taxon>Eukaryota</taxon>
        <taxon>Fungi</taxon>
        <taxon>Dikarya</taxon>
        <taxon>Basidiomycota</taxon>
        <taxon>Agaricomycotina</taxon>
        <taxon>Agaricomycetes</taxon>
        <taxon>Agaricomycetidae</taxon>
        <taxon>Agaricales</taxon>
        <taxon>Marasmiineae</taxon>
        <taxon>Marasmiaceae</taxon>
        <taxon>Moniliophthora</taxon>
    </lineage>
</organism>
<dbReference type="AlphaFoldDB" id="V2WZQ1"/>